<feature type="non-terminal residue" evidence="2">
    <location>
        <position position="417"/>
    </location>
</feature>
<proteinExistence type="predicted"/>
<comment type="caution">
    <text evidence="2">The sequence shown here is derived from an EMBL/GenBank/DDBJ whole genome shotgun (WGS) entry which is preliminary data.</text>
</comment>
<comment type="cofactor">
    <cofactor evidence="1">
        <name>Zn(2+)</name>
        <dbReference type="ChEBI" id="CHEBI:29105"/>
    </cofactor>
</comment>
<evidence type="ECO:0000313" key="3">
    <source>
        <dbReference type="Proteomes" id="UP000198323"/>
    </source>
</evidence>
<dbReference type="STRING" id="9009.A0A226MCY8"/>
<gene>
    <name evidence="2" type="ORF">ASZ78_006878</name>
</gene>
<organism evidence="2 3">
    <name type="scientific">Callipepla squamata</name>
    <name type="common">Scaled quail</name>
    <dbReference type="NCBI Taxonomy" id="9009"/>
    <lineage>
        <taxon>Eukaryota</taxon>
        <taxon>Metazoa</taxon>
        <taxon>Chordata</taxon>
        <taxon>Craniata</taxon>
        <taxon>Vertebrata</taxon>
        <taxon>Euteleostomi</taxon>
        <taxon>Archelosauria</taxon>
        <taxon>Archosauria</taxon>
        <taxon>Dinosauria</taxon>
        <taxon>Saurischia</taxon>
        <taxon>Theropoda</taxon>
        <taxon>Coelurosauria</taxon>
        <taxon>Aves</taxon>
        <taxon>Neognathae</taxon>
        <taxon>Galloanserae</taxon>
        <taxon>Galliformes</taxon>
        <taxon>Odontophoridae</taxon>
        <taxon>Callipepla</taxon>
    </lineage>
</organism>
<dbReference type="Gene3D" id="2.60.40.3120">
    <property type="match status" value="1"/>
</dbReference>
<reference evidence="2 3" key="1">
    <citation type="submission" date="2016-07" db="EMBL/GenBank/DDBJ databases">
        <title>Disparate Historic Effective Population Sizes Predicted by Modern Levels of Genome Diversity for the Scaled Quail (Callipepla squamata) and the Northern Bobwhite (Colinus virginianus): Inferences from First and Second Generation Draft Genome Assemblies for Sympatric New World Quail.</title>
        <authorList>
            <person name="Oldeschulte D.L."/>
            <person name="Halley Y.A."/>
            <person name="Bhattarai E.K."/>
            <person name="Brashear W.A."/>
            <person name="Hill J."/>
            <person name="Metz R.P."/>
            <person name="Johnson C.D."/>
            <person name="Rollins D."/>
            <person name="Peterson M.J."/>
            <person name="Bickhart D.M."/>
            <person name="Decker J.E."/>
            <person name="Seabury C.M."/>
        </authorList>
    </citation>
    <scope>NUCLEOTIDE SEQUENCE [LARGE SCALE GENOMIC DNA]</scope>
    <source>
        <strain evidence="2 3">Texas</strain>
        <tissue evidence="2">Leg muscle</tissue>
    </source>
</reference>
<dbReference type="InterPro" id="IPR050821">
    <property type="entry name" value="Cytosolic_carboxypeptidase"/>
</dbReference>
<sequence length="417" mass="48152">MEILFTSVQDYDLETDVNKLRSRPELDRPEVELGEYEAVCPELSHNFQELDSESKEEKKSEDRTENLPSSLCRFIPSSNFVRDPNCRWRIQSATEAGSDPGEKVFKVPLQSSTKKEKCSRCLINEKREIVEAVQNANSYEEDPTKSHIFFLYPLPKEAAWYKKIFDPECEALIDPTSGVRLKTSEIMANLLEEHQGIIPFHSPHFCIARAKCTKSIPAYGDLAFPDFWGHQPPPYSKPMLEHQYGVQRNKVLDDIHLLIPPGDLIGRTVFDLDEPRFEYDLIMNADLNTNQHHQWFYFGVCGMKLAVPYCFNIINCEKLNSQFNDVAGGVARGRCYYTLTFSIKFPDKDDFCYLACHYPYTYSAMMFHLDILEQSRNPKKIYWRQQVLCQTLGGNPCPLLTITAMPESKESDDLEQF</sequence>
<evidence type="ECO:0000256" key="1">
    <source>
        <dbReference type="ARBA" id="ARBA00001947"/>
    </source>
</evidence>
<dbReference type="PANTHER" id="PTHR12756:SF5">
    <property type="entry name" value="CYTOSOLIC CARBOXYPEPTIDASE 4"/>
    <property type="match status" value="1"/>
</dbReference>
<dbReference type="PANTHER" id="PTHR12756">
    <property type="entry name" value="CYTOSOLIC CARBOXYPEPTIDASE"/>
    <property type="match status" value="1"/>
</dbReference>
<keyword evidence="3" id="KW-1185">Reference proteome</keyword>
<dbReference type="Proteomes" id="UP000198323">
    <property type="component" value="Unassembled WGS sequence"/>
</dbReference>
<dbReference type="EMBL" id="MCFN01001444">
    <property type="protein sequence ID" value="OXB53110.1"/>
    <property type="molecule type" value="Genomic_DNA"/>
</dbReference>
<protein>
    <recommendedName>
        <fullName evidence="4">Cytosolic carboxypeptidase N-terminal domain-containing protein</fullName>
    </recommendedName>
</protein>
<dbReference type="AlphaFoldDB" id="A0A226MCY8"/>
<name>A0A226MCY8_CALSU</name>
<evidence type="ECO:0008006" key="4">
    <source>
        <dbReference type="Google" id="ProtNLM"/>
    </source>
</evidence>
<dbReference type="OrthoDB" id="10253041at2759"/>
<evidence type="ECO:0000313" key="2">
    <source>
        <dbReference type="EMBL" id="OXB53110.1"/>
    </source>
</evidence>
<accession>A0A226MCY8</accession>